<dbReference type="InterPro" id="IPR029044">
    <property type="entry name" value="Nucleotide-diphossugar_trans"/>
</dbReference>
<sequence>MLRRVKQFSDIHLLRIGAGFLGSLLVFPTKFYAHYEKTLHYRPRSSLQPQPVREASEIVWPALRWLTIDELRVTPLFEAETWVVIRSRADQWLVGGVEALRDWQVSHPEAKVITFDEQRVDEESGAIEPGLKPQWNLDLFLSCGYVGHGVAIRGDVFTECLAGISLNCFDSVDQLADALLLAVVADNSRDCLKWVTHCPALALQVTTSSMDEAFRERWFISRQQQLSKQLDGNSTPCTVERGRLPLSWRVRWHLPEPSPLVSLCIPTRNGLSVLKPCLDAILQRTKYPNFEVLIVDNQSDCSATLDYLAELQKRDTRVRVLRYNAPFNFSAINNFAVAHARGQVIGLINNDVEPRQPGWLDEMVAQAMRPDIGCVGAKLFYPDGSIQHAGVVLGIGGVAGHAFRFEPGSAEGYQGRLQLVQNYSAVTAACLLVRKSVYLDAGGLDEHLAVNYNDVDFCLKVQALGYRNLWTPYAELIHHESATRGGNQSRRQRRQAAKEFQLMRRRWGQLLDADPAYHPALTRVHEDFSLASEPERGLV</sequence>
<gene>
    <name evidence="3" type="ORF">NLK58_06035</name>
</gene>
<evidence type="ECO:0000259" key="2">
    <source>
        <dbReference type="Pfam" id="PF00535"/>
    </source>
</evidence>
<proteinExistence type="predicted"/>
<evidence type="ECO:0000313" key="3">
    <source>
        <dbReference type="EMBL" id="WZF89756.1"/>
    </source>
</evidence>
<keyword evidence="1" id="KW-0472">Membrane</keyword>
<evidence type="ECO:0000256" key="1">
    <source>
        <dbReference type="SAM" id="Phobius"/>
    </source>
</evidence>
<keyword evidence="1" id="KW-1133">Transmembrane helix</keyword>
<dbReference type="Gene3D" id="3.90.550.10">
    <property type="entry name" value="Spore Coat Polysaccharide Biosynthesis Protein SpsA, Chain A"/>
    <property type="match status" value="1"/>
</dbReference>
<dbReference type="InterPro" id="IPR001173">
    <property type="entry name" value="Glyco_trans_2-like"/>
</dbReference>
<dbReference type="SUPFAM" id="SSF53448">
    <property type="entry name" value="Nucleotide-diphospho-sugar transferases"/>
    <property type="match status" value="1"/>
</dbReference>
<feature type="transmembrane region" description="Helical" evidence="1">
    <location>
        <begin position="12"/>
        <end position="33"/>
    </location>
</feature>
<dbReference type="RefSeq" id="WP_341582299.1">
    <property type="nucleotide sequence ID" value="NZ_CP101118.1"/>
</dbReference>
<dbReference type="CDD" id="cd04186">
    <property type="entry name" value="GT_2_like_c"/>
    <property type="match status" value="1"/>
</dbReference>
<reference evidence="3 4" key="1">
    <citation type="submission" date="2022-07" db="EMBL/GenBank/DDBJ databases">
        <title>A copper resistant bacterium isolated from sediment samples of deep sea hydrothermal areas.</title>
        <authorList>
            <person name="Zeng X."/>
        </authorList>
    </citation>
    <scope>NUCLEOTIDE SEQUENCE [LARGE SCALE GENOMIC DNA]</scope>
    <source>
        <strain evidence="4">CuT 6</strain>
    </source>
</reference>
<dbReference type="EMBL" id="CP101118">
    <property type="protein sequence ID" value="WZF89756.1"/>
    <property type="molecule type" value="Genomic_DNA"/>
</dbReference>
<dbReference type="Proteomes" id="UP001475781">
    <property type="component" value="Chromosome"/>
</dbReference>
<dbReference type="Pfam" id="PF00535">
    <property type="entry name" value="Glycos_transf_2"/>
    <property type="match status" value="1"/>
</dbReference>
<dbReference type="PANTHER" id="PTHR43179:SF7">
    <property type="entry name" value="RHAMNOSYLTRANSFERASE WBBL"/>
    <property type="match status" value="1"/>
</dbReference>
<name>A0ABZ2W4Q1_9GAMM</name>
<evidence type="ECO:0000313" key="4">
    <source>
        <dbReference type="Proteomes" id="UP001475781"/>
    </source>
</evidence>
<keyword evidence="4" id="KW-1185">Reference proteome</keyword>
<protein>
    <submittedName>
        <fullName evidence="3">Glycosyltransferase family 2 protein</fullName>
    </submittedName>
</protein>
<accession>A0ABZ2W4Q1</accession>
<keyword evidence="1" id="KW-0812">Transmembrane</keyword>
<dbReference type="PANTHER" id="PTHR43179">
    <property type="entry name" value="RHAMNOSYLTRANSFERASE WBBL"/>
    <property type="match status" value="1"/>
</dbReference>
<organism evidence="3 4">
    <name type="scientific">Marinobacter metalliresistant</name>
    <dbReference type="NCBI Taxonomy" id="2961995"/>
    <lineage>
        <taxon>Bacteria</taxon>
        <taxon>Pseudomonadati</taxon>
        <taxon>Pseudomonadota</taxon>
        <taxon>Gammaproteobacteria</taxon>
        <taxon>Pseudomonadales</taxon>
        <taxon>Marinobacteraceae</taxon>
        <taxon>Marinobacter</taxon>
    </lineage>
</organism>
<feature type="domain" description="Glycosyltransferase 2-like" evidence="2">
    <location>
        <begin position="262"/>
        <end position="387"/>
    </location>
</feature>